<accession>A0A4Y7TSS3</accession>
<reference evidence="2 3" key="1">
    <citation type="journal article" date="2019" name="Nat. Ecol. Evol.">
        <title>Megaphylogeny resolves global patterns of mushroom evolution.</title>
        <authorList>
            <person name="Varga T."/>
            <person name="Krizsan K."/>
            <person name="Foldi C."/>
            <person name="Dima B."/>
            <person name="Sanchez-Garcia M."/>
            <person name="Sanchez-Ramirez S."/>
            <person name="Szollosi G.J."/>
            <person name="Szarkandi J.G."/>
            <person name="Papp V."/>
            <person name="Albert L."/>
            <person name="Andreopoulos W."/>
            <person name="Angelini C."/>
            <person name="Antonin V."/>
            <person name="Barry K.W."/>
            <person name="Bougher N.L."/>
            <person name="Buchanan P."/>
            <person name="Buyck B."/>
            <person name="Bense V."/>
            <person name="Catcheside P."/>
            <person name="Chovatia M."/>
            <person name="Cooper J."/>
            <person name="Damon W."/>
            <person name="Desjardin D."/>
            <person name="Finy P."/>
            <person name="Geml J."/>
            <person name="Haridas S."/>
            <person name="Hughes K."/>
            <person name="Justo A."/>
            <person name="Karasinski D."/>
            <person name="Kautmanova I."/>
            <person name="Kiss B."/>
            <person name="Kocsube S."/>
            <person name="Kotiranta H."/>
            <person name="LaButti K.M."/>
            <person name="Lechner B.E."/>
            <person name="Liimatainen K."/>
            <person name="Lipzen A."/>
            <person name="Lukacs Z."/>
            <person name="Mihaltcheva S."/>
            <person name="Morgado L.N."/>
            <person name="Niskanen T."/>
            <person name="Noordeloos M.E."/>
            <person name="Ohm R.A."/>
            <person name="Ortiz-Santana B."/>
            <person name="Ovrebo C."/>
            <person name="Racz N."/>
            <person name="Riley R."/>
            <person name="Savchenko A."/>
            <person name="Shiryaev A."/>
            <person name="Soop K."/>
            <person name="Spirin V."/>
            <person name="Szebenyi C."/>
            <person name="Tomsovsky M."/>
            <person name="Tulloss R.E."/>
            <person name="Uehling J."/>
            <person name="Grigoriev I.V."/>
            <person name="Vagvolgyi C."/>
            <person name="Papp T."/>
            <person name="Martin F.M."/>
            <person name="Miettinen O."/>
            <person name="Hibbett D.S."/>
            <person name="Nagy L.G."/>
        </authorList>
    </citation>
    <scope>NUCLEOTIDE SEQUENCE [LARGE SCALE GENOMIC DNA]</scope>
    <source>
        <strain evidence="2 3">FP101781</strain>
    </source>
</reference>
<organism evidence="2 3">
    <name type="scientific">Coprinellus micaceus</name>
    <name type="common">Glistening ink-cap mushroom</name>
    <name type="synonym">Coprinus micaceus</name>
    <dbReference type="NCBI Taxonomy" id="71717"/>
    <lineage>
        <taxon>Eukaryota</taxon>
        <taxon>Fungi</taxon>
        <taxon>Dikarya</taxon>
        <taxon>Basidiomycota</taxon>
        <taxon>Agaricomycotina</taxon>
        <taxon>Agaricomycetes</taxon>
        <taxon>Agaricomycetidae</taxon>
        <taxon>Agaricales</taxon>
        <taxon>Agaricineae</taxon>
        <taxon>Psathyrellaceae</taxon>
        <taxon>Coprinellus</taxon>
    </lineage>
</organism>
<sequence>MAAILETPSRIWRRIEAVQDREMPSLPSLPSFDDSLDDGPTPSRVIEESEDDLNDSFGDLSLPVHSTPAASNHTAATTIRPPLSAASTARFAHSIASRSSKSSIGPTALSRSQKDSFDITEIPSLSVIPKERSSFGRDYQDEPDQVEEPGIFIHSRDGDPAGDQEYSISDALQSVSRSSTPPLPHLSKNETPKKAFDYSVSLKSEPKASPFDKYRNVALRRTLRLILTIDVAFGFDSQ</sequence>
<evidence type="ECO:0000313" key="3">
    <source>
        <dbReference type="Proteomes" id="UP000298030"/>
    </source>
</evidence>
<dbReference type="OrthoDB" id="2020852at2759"/>
<feature type="compositionally biased region" description="Low complexity" evidence="1">
    <location>
        <begin position="94"/>
        <end position="103"/>
    </location>
</feature>
<evidence type="ECO:0000313" key="2">
    <source>
        <dbReference type="EMBL" id="TEB36599.1"/>
    </source>
</evidence>
<feature type="compositionally biased region" description="Low complexity" evidence="1">
    <location>
        <begin position="24"/>
        <end position="33"/>
    </location>
</feature>
<comment type="caution">
    <text evidence="2">The sequence shown here is derived from an EMBL/GenBank/DDBJ whole genome shotgun (WGS) entry which is preliminary data.</text>
</comment>
<proteinExistence type="predicted"/>
<protein>
    <submittedName>
        <fullName evidence="2">Uncharacterized protein</fullName>
    </submittedName>
</protein>
<feature type="compositionally biased region" description="Polar residues" evidence="1">
    <location>
        <begin position="68"/>
        <end position="77"/>
    </location>
</feature>
<name>A0A4Y7TSS3_COPMI</name>
<gene>
    <name evidence="2" type="ORF">FA13DRAFT_1786988</name>
</gene>
<dbReference type="AlphaFoldDB" id="A0A4Y7TSS3"/>
<feature type="region of interest" description="Disordered" evidence="1">
    <location>
        <begin position="156"/>
        <end position="192"/>
    </location>
</feature>
<feature type="compositionally biased region" description="Polar residues" evidence="1">
    <location>
        <begin position="166"/>
        <end position="180"/>
    </location>
</feature>
<keyword evidence="3" id="KW-1185">Reference proteome</keyword>
<feature type="region of interest" description="Disordered" evidence="1">
    <location>
        <begin position="19"/>
        <end position="115"/>
    </location>
</feature>
<dbReference type="EMBL" id="QPFP01000005">
    <property type="protein sequence ID" value="TEB36599.1"/>
    <property type="molecule type" value="Genomic_DNA"/>
</dbReference>
<dbReference type="STRING" id="71717.A0A4Y7TSS3"/>
<dbReference type="Proteomes" id="UP000298030">
    <property type="component" value="Unassembled WGS sequence"/>
</dbReference>
<evidence type="ECO:0000256" key="1">
    <source>
        <dbReference type="SAM" id="MobiDB-lite"/>
    </source>
</evidence>